<sequence length="280" mass="30641">MTSRPALSSRRRPSSAIFLGNPPPDLPSPPSPASNSSGEDLPSSSKRGAHLPSPPHTNSTGSKSSTGSGSVRVTTANLMDSAQRRRSFASDGDGDEDDEQNERDEDDTARLSDDRRKQTDGNQRSVQRVKSLTERNRFSTRLLQFLLARDLRRHRLQLATNIPRPPHHFRPRRSPIACPSRARAMKSISPAPRRSARAAPCAMTPPTCASTRPAPATTDLPRRLRHRRAARANTRARPALRDGRASTRARPAHGAAGTRANDSSLRHLLPIRPSGLHFAL</sequence>
<evidence type="ECO:0000313" key="2">
    <source>
        <dbReference type="EMBL" id="KZV80257.1"/>
    </source>
</evidence>
<accession>A0A165BBG4</accession>
<feature type="region of interest" description="Disordered" evidence="1">
    <location>
        <begin position="186"/>
        <end position="266"/>
    </location>
</feature>
<dbReference type="Proteomes" id="UP000077266">
    <property type="component" value="Unassembled WGS sequence"/>
</dbReference>
<dbReference type="InParanoid" id="A0A165BBG4"/>
<evidence type="ECO:0000256" key="1">
    <source>
        <dbReference type="SAM" id="MobiDB-lite"/>
    </source>
</evidence>
<proteinExistence type="predicted"/>
<feature type="compositionally biased region" description="Low complexity" evidence="1">
    <location>
        <begin position="57"/>
        <end position="70"/>
    </location>
</feature>
<organism evidence="2 3">
    <name type="scientific">Exidia glandulosa HHB12029</name>
    <dbReference type="NCBI Taxonomy" id="1314781"/>
    <lineage>
        <taxon>Eukaryota</taxon>
        <taxon>Fungi</taxon>
        <taxon>Dikarya</taxon>
        <taxon>Basidiomycota</taxon>
        <taxon>Agaricomycotina</taxon>
        <taxon>Agaricomycetes</taxon>
        <taxon>Auriculariales</taxon>
        <taxon>Exidiaceae</taxon>
        <taxon>Exidia</taxon>
    </lineage>
</organism>
<feature type="compositionally biased region" description="Acidic residues" evidence="1">
    <location>
        <begin position="92"/>
        <end position="107"/>
    </location>
</feature>
<protein>
    <submittedName>
        <fullName evidence="2">Uncharacterized protein</fullName>
    </submittedName>
</protein>
<feature type="compositionally biased region" description="Polar residues" evidence="1">
    <location>
        <begin position="120"/>
        <end position="130"/>
    </location>
</feature>
<feature type="compositionally biased region" description="Polar residues" evidence="1">
    <location>
        <begin position="71"/>
        <end position="80"/>
    </location>
</feature>
<feature type="compositionally biased region" description="Low complexity" evidence="1">
    <location>
        <begin position="187"/>
        <end position="211"/>
    </location>
</feature>
<feature type="compositionally biased region" description="Pro residues" evidence="1">
    <location>
        <begin position="21"/>
        <end position="32"/>
    </location>
</feature>
<keyword evidence="3" id="KW-1185">Reference proteome</keyword>
<reference evidence="2 3" key="1">
    <citation type="journal article" date="2016" name="Mol. Biol. Evol.">
        <title>Comparative Genomics of Early-Diverging Mushroom-Forming Fungi Provides Insights into the Origins of Lignocellulose Decay Capabilities.</title>
        <authorList>
            <person name="Nagy L.G."/>
            <person name="Riley R."/>
            <person name="Tritt A."/>
            <person name="Adam C."/>
            <person name="Daum C."/>
            <person name="Floudas D."/>
            <person name="Sun H."/>
            <person name="Yadav J.S."/>
            <person name="Pangilinan J."/>
            <person name="Larsson K.H."/>
            <person name="Matsuura K."/>
            <person name="Barry K."/>
            <person name="Labutti K."/>
            <person name="Kuo R."/>
            <person name="Ohm R.A."/>
            <person name="Bhattacharya S.S."/>
            <person name="Shirouzu T."/>
            <person name="Yoshinaga Y."/>
            <person name="Martin F.M."/>
            <person name="Grigoriev I.V."/>
            <person name="Hibbett D.S."/>
        </authorList>
    </citation>
    <scope>NUCLEOTIDE SEQUENCE [LARGE SCALE GENOMIC DNA]</scope>
    <source>
        <strain evidence="2 3">HHB12029</strain>
    </source>
</reference>
<evidence type="ECO:0000313" key="3">
    <source>
        <dbReference type="Proteomes" id="UP000077266"/>
    </source>
</evidence>
<dbReference type="EMBL" id="KV426502">
    <property type="protein sequence ID" value="KZV80257.1"/>
    <property type="molecule type" value="Genomic_DNA"/>
</dbReference>
<feature type="region of interest" description="Disordered" evidence="1">
    <location>
        <begin position="1"/>
        <end position="132"/>
    </location>
</feature>
<name>A0A165BBG4_EXIGL</name>
<dbReference type="AlphaFoldDB" id="A0A165BBG4"/>
<feature type="compositionally biased region" description="Basic and acidic residues" evidence="1">
    <location>
        <begin position="108"/>
        <end position="119"/>
    </location>
</feature>
<gene>
    <name evidence="2" type="ORF">EXIGLDRAFT_429684</name>
</gene>
<dbReference type="STRING" id="1314781.A0A165BBG4"/>